<dbReference type="RefSeq" id="WP_088002559.1">
    <property type="nucleotide sequence ID" value="NZ_BMHB01000001.1"/>
</dbReference>
<dbReference type="Pfam" id="PF13308">
    <property type="entry name" value="YARHG"/>
    <property type="match status" value="1"/>
</dbReference>
<name>A0A8J3AHF9_9BACI</name>
<dbReference type="InterPro" id="IPR038434">
    <property type="entry name" value="YARHG_sf"/>
</dbReference>
<protein>
    <recommendedName>
        <fullName evidence="3">YARHG domain-containing protein</fullName>
    </recommendedName>
</protein>
<keyword evidence="2" id="KW-0812">Transmembrane</keyword>
<evidence type="ECO:0000313" key="4">
    <source>
        <dbReference type="EMBL" id="GGI09983.1"/>
    </source>
</evidence>
<keyword evidence="2" id="KW-1133">Transmembrane helix</keyword>
<feature type="domain" description="YARHG" evidence="3">
    <location>
        <begin position="110"/>
        <end position="191"/>
    </location>
</feature>
<evidence type="ECO:0000259" key="3">
    <source>
        <dbReference type="SMART" id="SM01324"/>
    </source>
</evidence>
<dbReference type="OrthoDB" id="1682769at2"/>
<accession>A0A8J3AHF9</accession>
<evidence type="ECO:0000256" key="1">
    <source>
        <dbReference type="SAM" id="MobiDB-lite"/>
    </source>
</evidence>
<proteinExistence type="predicted"/>
<dbReference type="EMBL" id="BMHB01000001">
    <property type="protein sequence ID" value="GGI09983.1"/>
    <property type="molecule type" value="Genomic_DNA"/>
</dbReference>
<dbReference type="InterPro" id="IPR025582">
    <property type="entry name" value="YARHG_dom"/>
</dbReference>
<evidence type="ECO:0000256" key="2">
    <source>
        <dbReference type="SAM" id="Phobius"/>
    </source>
</evidence>
<dbReference type="SMART" id="SM01324">
    <property type="entry name" value="YARHG"/>
    <property type="match status" value="1"/>
</dbReference>
<organism evidence="4 5">
    <name type="scientific">Gottfriedia solisilvae</name>
    <dbReference type="NCBI Taxonomy" id="1516104"/>
    <lineage>
        <taxon>Bacteria</taxon>
        <taxon>Bacillati</taxon>
        <taxon>Bacillota</taxon>
        <taxon>Bacilli</taxon>
        <taxon>Bacillales</taxon>
        <taxon>Bacillaceae</taxon>
        <taxon>Gottfriedia</taxon>
    </lineage>
</organism>
<feature type="compositionally biased region" description="Basic and acidic residues" evidence="1">
    <location>
        <begin position="66"/>
        <end position="88"/>
    </location>
</feature>
<sequence length="191" mass="21976">MAKNKYINENSRADKRKLQRNVEGNWNQRYLSIFITIAGVIILGATAIFYVYPKIMTDGNTTKKSISTEKDKVAKENEKKEETSEKNSKQKAKKPANSQTKVIDKEPISKDYILPESNTLKLTDEVLGKLSTNELSLARNEIYARHGYIFKSSDLNKYFSTKSWYNPDPTYNGALNEIEKYNINFIKSKEN</sequence>
<keyword evidence="2" id="KW-0472">Membrane</keyword>
<dbReference type="AlphaFoldDB" id="A0A8J3AHF9"/>
<feature type="transmembrane region" description="Helical" evidence="2">
    <location>
        <begin position="30"/>
        <end position="52"/>
    </location>
</feature>
<reference evidence="5" key="1">
    <citation type="journal article" date="2019" name="Int. J. Syst. Evol. Microbiol.">
        <title>The Global Catalogue of Microorganisms (GCM) 10K type strain sequencing project: providing services to taxonomists for standard genome sequencing and annotation.</title>
        <authorList>
            <consortium name="The Broad Institute Genomics Platform"/>
            <consortium name="The Broad Institute Genome Sequencing Center for Infectious Disease"/>
            <person name="Wu L."/>
            <person name="Ma J."/>
        </authorList>
    </citation>
    <scope>NUCLEOTIDE SEQUENCE [LARGE SCALE GENOMIC DNA]</scope>
    <source>
        <strain evidence="5">CGMCC 1.14993</strain>
    </source>
</reference>
<dbReference type="Proteomes" id="UP000626244">
    <property type="component" value="Unassembled WGS sequence"/>
</dbReference>
<comment type="caution">
    <text evidence="4">The sequence shown here is derived from an EMBL/GenBank/DDBJ whole genome shotgun (WGS) entry which is preliminary data.</text>
</comment>
<gene>
    <name evidence="4" type="ORF">GCM10007380_00510</name>
</gene>
<feature type="region of interest" description="Disordered" evidence="1">
    <location>
        <begin position="61"/>
        <end position="101"/>
    </location>
</feature>
<evidence type="ECO:0000313" key="5">
    <source>
        <dbReference type="Proteomes" id="UP000626244"/>
    </source>
</evidence>
<dbReference type="Gene3D" id="1.20.58.1690">
    <property type="match status" value="1"/>
</dbReference>
<keyword evidence="5" id="KW-1185">Reference proteome</keyword>